<dbReference type="RefSeq" id="XP_056478054.1">
    <property type="nucleotide sequence ID" value="XM_056615082.1"/>
</dbReference>
<feature type="compositionally biased region" description="Acidic residues" evidence="1">
    <location>
        <begin position="91"/>
        <end position="140"/>
    </location>
</feature>
<evidence type="ECO:0000313" key="3">
    <source>
        <dbReference type="Proteomes" id="UP001149074"/>
    </source>
</evidence>
<evidence type="ECO:0000313" key="2">
    <source>
        <dbReference type="EMBL" id="KAJ5109943.1"/>
    </source>
</evidence>
<feature type="region of interest" description="Disordered" evidence="1">
    <location>
        <begin position="160"/>
        <end position="188"/>
    </location>
</feature>
<reference evidence="2" key="1">
    <citation type="submission" date="2022-11" db="EMBL/GenBank/DDBJ databases">
        <authorList>
            <person name="Petersen C."/>
        </authorList>
    </citation>
    <scope>NUCLEOTIDE SEQUENCE</scope>
    <source>
        <strain evidence="2">IBT 30761</strain>
    </source>
</reference>
<name>A0A9W9G0N6_9EURO</name>
<dbReference type="EMBL" id="JAPQKI010000003">
    <property type="protein sequence ID" value="KAJ5109943.1"/>
    <property type="molecule type" value="Genomic_DNA"/>
</dbReference>
<keyword evidence="3" id="KW-1185">Reference proteome</keyword>
<dbReference type="Proteomes" id="UP001149074">
    <property type="component" value="Unassembled WGS sequence"/>
</dbReference>
<reference evidence="2" key="2">
    <citation type="journal article" date="2023" name="IMA Fungus">
        <title>Comparative genomic study of the Penicillium genus elucidates a diverse pangenome and 15 lateral gene transfer events.</title>
        <authorList>
            <person name="Petersen C."/>
            <person name="Sorensen T."/>
            <person name="Nielsen M.R."/>
            <person name="Sondergaard T.E."/>
            <person name="Sorensen J.L."/>
            <person name="Fitzpatrick D.A."/>
            <person name="Frisvad J.C."/>
            <person name="Nielsen K.L."/>
        </authorList>
    </citation>
    <scope>NUCLEOTIDE SEQUENCE</scope>
    <source>
        <strain evidence="2">IBT 30761</strain>
    </source>
</reference>
<proteinExistence type="predicted"/>
<accession>A0A9W9G0N6</accession>
<gene>
    <name evidence="2" type="ORF">N7532_002588</name>
</gene>
<dbReference type="GeneID" id="81354061"/>
<protein>
    <submittedName>
        <fullName evidence="2">Uncharacterized protein</fullName>
    </submittedName>
</protein>
<evidence type="ECO:0000256" key="1">
    <source>
        <dbReference type="SAM" id="MobiDB-lite"/>
    </source>
</evidence>
<organism evidence="2 3">
    <name type="scientific">Penicillium argentinense</name>
    <dbReference type="NCBI Taxonomy" id="1131581"/>
    <lineage>
        <taxon>Eukaryota</taxon>
        <taxon>Fungi</taxon>
        <taxon>Dikarya</taxon>
        <taxon>Ascomycota</taxon>
        <taxon>Pezizomycotina</taxon>
        <taxon>Eurotiomycetes</taxon>
        <taxon>Eurotiomycetidae</taxon>
        <taxon>Eurotiales</taxon>
        <taxon>Aspergillaceae</taxon>
        <taxon>Penicillium</taxon>
    </lineage>
</organism>
<comment type="caution">
    <text evidence="2">The sequence shown here is derived from an EMBL/GenBank/DDBJ whole genome shotgun (WGS) entry which is preliminary data.</text>
</comment>
<dbReference type="AlphaFoldDB" id="A0A9W9G0N6"/>
<sequence length="188" mass="20751">MDEIDDDEFYMLISGLFYLPEDNHGLDETDDEIPLLIPGDFHPPQANHGLLEIIHHPGSFNSFAIVEPFMVYVADDSDESEINPLWVSSSEPDDTETDSDSDDTNSDSDSDDTDSYTDTWAEDWSESSTDDSSDSSEDSSGEWNFAFLEALVLLSSTALVTEESEASQQATTVTEPAGEFFPPTSPQQ</sequence>
<feature type="region of interest" description="Disordered" evidence="1">
    <location>
        <begin position="83"/>
        <end position="140"/>
    </location>
</feature>